<evidence type="ECO:0000256" key="3">
    <source>
        <dbReference type="ARBA" id="ARBA00005072"/>
    </source>
</evidence>
<evidence type="ECO:0000256" key="4">
    <source>
        <dbReference type="ARBA" id="ARBA00009320"/>
    </source>
</evidence>
<name>A0A419WA02_9BACT</name>
<dbReference type="EMBL" id="RAPN01000001">
    <property type="protein sequence ID" value="RKD92298.1"/>
    <property type="molecule type" value="Genomic_DNA"/>
</dbReference>
<evidence type="ECO:0000256" key="5">
    <source>
        <dbReference type="ARBA" id="ARBA00013053"/>
    </source>
</evidence>
<comment type="caution">
    <text evidence="9">The sequence shown here is derived from an EMBL/GenBank/DDBJ whole genome shotgun (WGS) entry which is preliminary data.</text>
</comment>
<comment type="catalytic activity">
    <reaction evidence="8">
        <text>L-leucine + 2-oxoglutarate = 4-methyl-2-oxopentanoate + L-glutamate</text>
        <dbReference type="Rhea" id="RHEA:18321"/>
        <dbReference type="ChEBI" id="CHEBI:16810"/>
        <dbReference type="ChEBI" id="CHEBI:17865"/>
        <dbReference type="ChEBI" id="CHEBI:29985"/>
        <dbReference type="ChEBI" id="CHEBI:57427"/>
        <dbReference type="EC" id="2.6.1.42"/>
    </reaction>
</comment>
<evidence type="ECO:0000256" key="2">
    <source>
        <dbReference type="ARBA" id="ARBA00004931"/>
    </source>
</evidence>
<keyword evidence="9" id="KW-0808">Transferase</keyword>
<dbReference type="InterPro" id="IPR050571">
    <property type="entry name" value="Class-IV_PLP-Dep_Aminotrnsfr"/>
</dbReference>
<evidence type="ECO:0000313" key="9">
    <source>
        <dbReference type="EMBL" id="RKD92298.1"/>
    </source>
</evidence>
<gene>
    <name evidence="9" type="ORF">BC643_2669</name>
</gene>
<accession>A0A419WA02</accession>
<comment type="pathway">
    <text evidence="1">Amino-acid biosynthesis; L-isoleucine biosynthesis; L-isoleucine from 2-oxobutanoate: step 4/4.</text>
</comment>
<dbReference type="PANTHER" id="PTHR42743:SF11">
    <property type="entry name" value="AMINODEOXYCHORISMATE LYASE"/>
    <property type="match status" value="1"/>
</dbReference>
<dbReference type="InterPro" id="IPR036038">
    <property type="entry name" value="Aminotransferase-like"/>
</dbReference>
<evidence type="ECO:0000313" key="10">
    <source>
        <dbReference type="Proteomes" id="UP000283387"/>
    </source>
</evidence>
<dbReference type="GO" id="GO:0004084">
    <property type="term" value="F:branched-chain-amino-acid transaminase activity"/>
    <property type="evidence" value="ECO:0007669"/>
    <property type="project" value="UniProtKB-EC"/>
</dbReference>
<dbReference type="InterPro" id="IPR043131">
    <property type="entry name" value="BCAT-like_N"/>
</dbReference>
<comment type="catalytic activity">
    <reaction evidence="6">
        <text>L-valine + 2-oxoglutarate = 3-methyl-2-oxobutanoate + L-glutamate</text>
        <dbReference type="Rhea" id="RHEA:24813"/>
        <dbReference type="ChEBI" id="CHEBI:11851"/>
        <dbReference type="ChEBI" id="CHEBI:16810"/>
        <dbReference type="ChEBI" id="CHEBI:29985"/>
        <dbReference type="ChEBI" id="CHEBI:57762"/>
        <dbReference type="EC" id="2.6.1.42"/>
    </reaction>
</comment>
<comment type="catalytic activity">
    <reaction evidence="7">
        <text>L-isoleucine + 2-oxoglutarate = (S)-3-methyl-2-oxopentanoate + L-glutamate</text>
        <dbReference type="Rhea" id="RHEA:24801"/>
        <dbReference type="ChEBI" id="CHEBI:16810"/>
        <dbReference type="ChEBI" id="CHEBI:29985"/>
        <dbReference type="ChEBI" id="CHEBI:35146"/>
        <dbReference type="ChEBI" id="CHEBI:58045"/>
        <dbReference type="EC" id="2.6.1.42"/>
    </reaction>
</comment>
<dbReference type="InterPro" id="IPR043132">
    <property type="entry name" value="BCAT-like_C"/>
</dbReference>
<dbReference type="EC" id="2.6.1.42" evidence="5"/>
<dbReference type="Gene3D" id="3.30.470.10">
    <property type="match status" value="1"/>
</dbReference>
<dbReference type="GO" id="GO:0046394">
    <property type="term" value="P:carboxylic acid biosynthetic process"/>
    <property type="evidence" value="ECO:0007669"/>
    <property type="project" value="UniProtKB-ARBA"/>
</dbReference>
<evidence type="ECO:0000256" key="6">
    <source>
        <dbReference type="ARBA" id="ARBA00048212"/>
    </source>
</evidence>
<reference evidence="9 10" key="1">
    <citation type="submission" date="2018-09" db="EMBL/GenBank/DDBJ databases">
        <title>Genomic Encyclopedia of Archaeal and Bacterial Type Strains, Phase II (KMG-II): from individual species to whole genera.</title>
        <authorList>
            <person name="Goeker M."/>
        </authorList>
    </citation>
    <scope>NUCLEOTIDE SEQUENCE [LARGE SCALE GENOMIC DNA]</scope>
    <source>
        <strain evidence="9 10">DSM 27148</strain>
    </source>
</reference>
<dbReference type="Pfam" id="PF01063">
    <property type="entry name" value="Aminotran_4"/>
    <property type="match status" value="1"/>
</dbReference>
<protein>
    <recommendedName>
        <fullName evidence="5">branched-chain-amino-acid transaminase</fullName>
        <ecNumber evidence="5">2.6.1.42</ecNumber>
    </recommendedName>
</protein>
<proteinExistence type="inferred from homology"/>
<comment type="pathway">
    <text evidence="3">Amino-acid biosynthesis; L-leucine biosynthesis; L-leucine from 3-methyl-2-oxobutanoate: step 4/4.</text>
</comment>
<dbReference type="InterPro" id="IPR001544">
    <property type="entry name" value="Aminotrans_IV"/>
</dbReference>
<dbReference type="AlphaFoldDB" id="A0A419WA02"/>
<organism evidence="9 10">
    <name type="scientific">Mangrovibacterium diazotrophicum</name>
    <dbReference type="NCBI Taxonomy" id="1261403"/>
    <lineage>
        <taxon>Bacteria</taxon>
        <taxon>Pseudomonadati</taxon>
        <taxon>Bacteroidota</taxon>
        <taxon>Bacteroidia</taxon>
        <taxon>Marinilabiliales</taxon>
        <taxon>Prolixibacteraceae</taxon>
        <taxon>Mangrovibacterium</taxon>
    </lineage>
</organism>
<keyword evidence="10" id="KW-1185">Reference proteome</keyword>
<evidence type="ECO:0000256" key="1">
    <source>
        <dbReference type="ARBA" id="ARBA00004824"/>
    </source>
</evidence>
<comment type="similarity">
    <text evidence="4">Belongs to the class-IV pyridoxal-phosphate-dependent aminotransferase family.</text>
</comment>
<evidence type="ECO:0000256" key="7">
    <source>
        <dbReference type="ARBA" id="ARBA00048798"/>
    </source>
</evidence>
<dbReference type="Proteomes" id="UP000283387">
    <property type="component" value="Unassembled WGS sequence"/>
</dbReference>
<comment type="pathway">
    <text evidence="2">Amino-acid biosynthesis; L-valine biosynthesis; L-valine from pyruvate: step 4/4.</text>
</comment>
<sequence length="279" mass="31379">MVLTNKKTMIGFNNGVFQDLSQINIPITSLSINRGYGGFEFFEIIHGRPFYGDRHLNRFRHTLELLKLKISYDDQLDEIVGDLIRRNHLEHAYMKLFALPHATAGKGFRDASLYVFPTDMPAFDPVLYEEGARLALKNFRRFMPEAKSTSYLAGQFWMDEQTDDRVVDVLFHNGYSVQETSRGNVFVVKDNTVITPADDVLMGVTRGLVIELLAHHGLLHAEAEVSLALLNGADEVFLSSTTKHILPIVQIDGRKVGKGTPGPVTRELILAFQALKDAF</sequence>
<dbReference type="SUPFAM" id="SSF56752">
    <property type="entry name" value="D-aminoacid aminotransferase-like PLP-dependent enzymes"/>
    <property type="match status" value="1"/>
</dbReference>
<dbReference type="PANTHER" id="PTHR42743">
    <property type="entry name" value="AMINO-ACID AMINOTRANSFERASE"/>
    <property type="match status" value="1"/>
</dbReference>
<keyword evidence="9" id="KW-0032">Aminotransferase</keyword>
<dbReference type="Gene3D" id="3.20.10.10">
    <property type="entry name" value="D-amino Acid Aminotransferase, subunit A, domain 2"/>
    <property type="match status" value="1"/>
</dbReference>
<evidence type="ECO:0000256" key="8">
    <source>
        <dbReference type="ARBA" id="ARBA00049229"/>
    </source>
</evidence>